<proteinExistence type="predicted"/>
<reference evidence="1 2" key="1">
    <citation type="submission" date="2020-08" db="EMBL/GenBank/DDBJ databases">
        <title>Genomic Encyclopedia of Type Strains, Phase IV (KMG-V): Genome sequencing to study the core and pangenomes of soil and plant-associated prokaryotes.</title>
        <authorList>
            <person name="Whitman W."/>
        </authorList>
    </citation>
    <scope>NUCLEOTIDE SEQUENCE [LARGE SCALE GENOMIC DNA]</scope>
    <source>
        <strain evidence="1 2">MP601</strain>
    </source>
</reference>
<dbReference type="AlphaFoldDB" id="A0A841JB58"/>
<name>A0A841JB58_9SPHI</name>
<dbReference type="PROSITE" id="PS51257">
    <property type="entry name" value="PROKAR_LIPOPROTEIN"/>
    <property type="match status" value="1"/>
</dbReference>
<dbReference type="RefSeq" id="WP_183587746.1">
    <property type="nucleotide sequence ID" value="NZ_JACHCA010000006.1"/>
</dbReference>
<dbReference type="Proteomes" id="UP000548326">
    <property type="component" value="Unassembled WGS sequence"/>
</dbReference>
<evidence type="ECO:0000313" key="2">
    <source>
        <dbReference type="Proteomes" id="UP000548326"/>
    </source>
</evidence>
<evidence type="ECO:0000313" key="1">
    <source>
        <dbReference type="EMBL" id="MBB6128343.1"/>
    </source>
</evidence>
<organism evidence="1 2">
    <name type="scientific">Mucilaginibacter lappiensis</name>
    <dbReference type="NCBI Taxonomy" id="354630"/>
    <lineage>
        <taxon>Bacteria</taxon>
        <taxon>Pseudomonadati</taxon>
        <taxon>Bacteroidota</taxon>
        <taxon>Sphingobacteriia</taxon>
        <taxon>Sphingobacteriales</taxon>
        <taxon>Sphingobacteriaceae</taxon>
        <taxon>Mucilaginibacter</taxon>
    </lineage>
</organism>
<protein>
    <submittedName>
        <fullName evidence="1">Uncharacterized protein</fullName>
    </submittedName>
</protein>
<sequence length="196" mass="22462">MNIKSIINPYLLVFSAILISITTSSCNSLNRDNAKQALSNYLENQPDSKLSFKTTIDAVVRGQGERYNHEYKYLQPYIEAGLLKLKKREYRPNTEPIYWYVYTVTEKGRPFILKESDSGADYPLYRVKTYDLFVDEVTGMKFSSDNKQAVVDFTLSPKNVTPFGEASPDSKAKVLLSALFTLYDDGWRIETVDYTN</sequence>
<dbReference type="EMBL" id="JACHCA010000006">
    <property type="protein sequence ID" value="MBB6128343.1"/>
    <property type="molecule type" value="Genomic_DNA"/>
</dbReference>
<accession>A0A841JB58</accession>
<gene>
    <name evidence="1" type="ORF">HDF22_002464</name>
</gene>
<comment type="caution">
    <text evidence="1">The sequence shown here is derived from an EMBL/GenBank/DDBJ whole genome shotgun (WGS) entry which is preliminary data.</text>
</comment>